<reference evidence="1" key="1">
    <citation type="submission" date="2021-05" db="EMBL/GenBank/DDBJ databases">
        <title>Whole genome sequence of Curtobacterium flaccumfaciens pv. flaccumfaciens strain CFBP 3417.</title>
        <authorList>
            <person name="Osdaghi E."/>
            <person name="Taghouti G."/>
            <person name="Portier P."/>
            <person name="Fazliarab A."/>
            <person name="Taghavi S.M."/>
            <person name="Briand M."/>
            <person name="Le-Saux M."/>
            <person name="Jacques M.-A."/>
        </authorList>
    </citation>
    <scope>NUCLEOTIDE SEQUENCE</scope>
    <source>
        <strain evidence="1">CFBP 3417</strain>
    </source>
</reference>
<name>A0A5P8YW22_9MICO</name>
<comment type="caution">
    <text evidence="1">The sequence shown here is derived from an EMBL/GenBank/DDBJ whole genome shotgun (WGS) entry which is preliminary data.</text>
</comment>
<accession>A0A5P8YW22</accession>
<dbReference type="Proteomes" id="UP000709437">
    <property type="component" value="Unassembled WGS sequence"/>
</dbReference>
<gene>
    <name evidence="1" type="ORF">KK103_15670</name>
</gene>
<dbReference type="EMBL" id="JAHEWX010000025">
    <property type="protein sequence ID" value="MBT1543201.1"/>
    <property type="molecule type" value="Genomic_DNA"/>
</dbReference>
<dbReference type="RefSeq" id="WP_128781735.1">
    <property type="nucleotide sequence ID" value="NZ_CP041260.1"/>
</dbReference>
<evidence type="ECO:0000313" key="1">
    <source>
        <dbReference type="EMBL" id="MBT1543201.1"/>
    </source>
</evidence>
<organism evidence="1 2">
    <name type="scientific">Curtobacterium flaccumfaciens pv. flaccumfaciens</name>
    <dbReference type="NCBI Taxonomy" id="138532"/>
    <lineage>
        <taxon>Bacteria</taxon>
        <taxon>Bacillati</taxon>
        <taxon>Actinomycetota</taxon>
        <taxon>Actinomycetes</taxon>
        <taxon>Micrococcales</taxon>
        <taxon>Microbacteriaceae</taxon>
        <taxon>Curtobacterium</taxon>
    </lineage>
</organism>
<dbReference type="AlphaFoldDB" id="A0A5P8YW22"/>
<proteinExistence type="predicted"/>
<evidence type="ECO:0000313" key="2">
    <source>
        <dbReference type="Proteomes" id="UP000709437"/>
    </source>
</evidence>
<protein>
    <submittedName>
        <fullName evidence="1">Uncharacterized protein</fullName>
    </submittedName>
</protein>
<sequence length="113" mass="11469">MSVLPTVISAVHTPLINASARISVAASSADTHVLASGLIPTLNSQGDQIQTLISTVAGLAVTIMLLMRSHKAGWSFAAVLGSIAVGAFVLFAVHGGMSWAADQTNQQLTGGNS</sequence>